<evidence type="ECO:0000313" key="1">
    <source>
        <dbReference type="EMBL" id="CAH1799020.1"/>
    </source>
</evidence>
<dbReference type="AlphaFoldDB" id="A0A8S4PYQ8"/>
<gene>
    <name evidence="1" type="ORF">OFUS_LOCUS23083</name>
</gene>
<protein>
    <submittedName>
        <fullName evidence="1">Uncharacterized protein</fullName>
    </submittedName>
</protein>
<proteinExistence type="predicted"/>
<dbReference type="Proteomes" id="UP000749559">
    <property type="component" value="Unassembled WGS sequence"/>
</dbReference>
<sequence>MSLPSFKQLLELLCSIRGHLNATMLQYSKSHMQCFTLEVTPHHIHSLLSTWATSNQDQQLRADLDKLHGDVLLDVTAGYNMKDSGDVECQVLLAQLLTSWQPGSGNKRQIDKMEIYLGCVMVKWLVEFIQSAKPKLEILSDVINWIKVNSLSTSKLGNAVKSCFVGQPLDGTPCLAAKLLTVFSSADSGKQGTESTMNMRYKLKSNINDIFFGLMDHLQIHSSATQVDVIDRFSSKDYKDILKDVLPKVQAKCEPGDKHVIDVLSVFIAELWSNCHAPQHLKIIVKNYFKLLV</sequence>
<accession>A0A8S4PYQ8</accession>
<organism evidence="1 2">
    <name type="scientific">Owenia fusiformis</name>
    <name type="common">Polychaete worm</name>
    <dbReference type="NCBI Taxonomy" id="6347"/>
    <lineage>
        <taxon>Eukaryota</taxon>
        <taxon>Metazoa</taxon>
        <taxon>Spiralia</taxon>
        <taxon>Lophotrochozoa</taxon>
        <taxon>Annelida</taxon>
        <taxon>Polychaeta</taxon>
        <taxon>Sedentaria</taxon>
        <taxon>Canalipalpata</taxon>
        <taxon>Sabellida</taxon>
        <taxon>Oweniida</taxon>
        <taxon>Oweniidae</taxon>
        <taxon>Owenia</taxon>
    </lineage>
</organism>
<evidence type="ECO:0000313" key="2">
    <source>
        <dbReference type="Proteomes" id="UP000749559"/>
    </source>
</evidence>
<comment type="caution">
    <text evidence="1">The sequence shown here is derived from an EMBL/GenBank/DDBJ whole genome shotgun (WGS) entry which is preliminary data.</text>
</comment>
<reference evidence="1" key="1">
    <citation type="submission" date="2022-03" db="EMBL/GenBank/DDBJ databases">
        <authorList>
            <person name="Martin C."/>
        </authorList>
    </citation>
    <scope>NUCLEOTIDE SEQUENCE</scope>
</reference>
<name>A0A8S4PYQ8_OWEFU</name>
<dbReference type="EMBL" id="CAIIXF020000011">
    <property type="protein sequence ID" value="CAH1799020.1"/>
    <property type="molecule type" value="Genomic_DNA"/>
</dbReference>
<keyword evidence="2" id="KW-1185">Reference proteome</keyword>